<evidence type="ECO:0000313" key="2">
    <source>
        <dbReference type="Proteomes" id="UP001215598"/>
    </source>
</evidence>
<comment type="caution">
    <text evidence="1">The sequence shown here is derived from an EMBL/GenBank/DDBJ whole genome shotgun (WGS) entry which is preliminary data.</text>
</comment>
<name>A0AAD7HIB2_9AGAR</name>
<evidence type="ECO:0008006" key="3">
    <source>
        <dbReference type="Google" id="ProtNLM"/>
    </source>
</evidence>
<dbReference type="AlphaFoldDB" id="A0AAD7HIB2"/>
<proteinExistence type="predicted"/>
<feature type="non-terminal residue" evidence="1">
    <location>
        <position position="1"/>
    </location>
</feature>
<protein>
    <recommendedName>
        <fullName evidence="3">Reverse transcriptase zinc-binding domain-containing protein</fullName>
    </recommendedName>
</protein>
<dbReference type="EMBL" id="JARKIB010000232">
    <property type="protein sequence ID" value="KAJ7721206.1"/>
    <property type="molecule type" value="Genomic_DNA"/>
</dbReference>
<dbReference type="Proteomes" id="UP001215598">
    <property type="component" value="Unassembled WGS sequence"/>
</dbReference>
<gene>
    <name evidence="1" type="ORF">B0H16DRAFT_1335464</name>
</gene>
<reference evidence="1" key="1">
    <citation type="submission" date="2023-03" db="EMBL/GenBank/DDBJ databases">
        <title>Massive genome expansion in bonnet fungi (Mycena s.s.) driven by repeated elements and novel gene families across ecological guilds.</title>
        <authorList>
            <consortium name="Lawrence Berkeley National Laboratory"/>
            <person name="Harder C.B."/>
            <person name="Miyauchi S."/>
            <person name="Viragh M."/>
            <person name="Kuo A."/>
            <person name="Thoen E."/>
            <person name="Andreopoulos B."/>
            <person name="Lu D."/>
            <person name="Skrede I."/>
            <person name="Drula E."/>
            <person name="Henrissat B."/>
            <person name="Morin E."/>
            <person name="Kohler A."/>
            <person name="Barry K."/>
            <person name="LaButti K."/>
            <person name="Morin E."/>
            <person name="Salamov A."/>
            <person name="Lipzen A."/>
            <person name="Mereny Z."/>
            <person name="Hegedus B."/>
            <person name="Baldrian P."/>
            <person name="Stursova M."/>
            <person name="Weitz H."/>
            <person name="Taylor A."/>
            <person name="Grigoriev I.V."/>
            <person name="Nagy L.G."/>
            <person name="Martin F."/>
            <person name="Kauserud H."/>
        </authorList>
    </citation>
    <scope>NUCLEOTIDE SEQUENCE</scope>
    <source>
        <strain evidence="1">CBHHK182m</strain>
    </source>
</reference>
<organism evidence="1 2">
    <name type="scientific">Mycena metata</name>
    <dbReference type="NCBI Taxonomy" id="1033252"/>
    <lineage>
        <taxon>Eukaryota</taxon>
        <taxon>Fungi</taxon>
        <taxon>Dikarya</taxon>
        <taxon>Basidiomycota</taxon>
        <taxon>Agaricomycotina</taxon>
        <taxon>Agaricomycetes</taxon>
        <taxon>Agaricomycetidae</taxon>
        <taxon>Agaricales</taxon>
        <taxon>Marasmiineae</taxon>
        <taxon>Mycenaceae</taxon>
        <taxon>Mycena</taxon>
    </lineage>
</organism>
<keyword evidence="2" id="KW-1185">Reference proteome</keyword>
<sequence>RPKPYHKSTFINLDRTRCAIEKVSGYTPSDEMIWKSIRSTTLHRLSREFLWKCMHNAFMVGDFWLHIDTMDIRGRCHTCLVPESLEHIALECNAHGQSIIWDLTRELWSMKYDDWPILNWGLLLGCNLVKFESPRGKPQREKGRLFTILISIAWHLIWSLRVSRVIRNPDMILNRTSVHNQWLTAVNRALERDRILTSKVRFGSLATKKQLVLNTWSGLLLDEDSLPDNWLYTEGVLVGIQPKTDETGIG</sequence>
<accession>A0AAD7HIB2</accession>
<evidence type="ECO:0000313" key="1">
    <source>
        <dbReference type="EMBL" id="KAJ7721206.1"/>
    </source>
</evidence>